<dbReference type="Gene3D" id="1.20.200.10">
    <property type="entry name" value="Fumarase/aspartase (Central domain)"/>
    <property type="match status" value="1"/>
</dbReference>
<evidence type="ECO:0000313" key="4">
    <source>
        <dbReference type="Proteomes" id="UP000306223"/>
    </source>
</evidence>
<dbReference type="RefSeq" id="WP_136856434.1">
    <property type="nucleotide sequence ID" value="NZ_SUNH01000011.1"/>
</dbReference>
<reference evidence="3 4" key="1">
    <citation type="submission" date="2019-04" db="EMBL/GenBank/DDBJ databases">
        <authorList>
            <person name="Li J."/>
        </authorList>
    </citation>
    <scope>NUCLEOTIDE SEQUENCE [LARGE SCALE GENOMIC DNA]</scope>
    <source>
        <strain evidence="3 4">CCTCC AB2016182</strain>
    </source>
</reference>
<comment type="similarity">
    <text evidence="1">Belongs to the class-II fumarase/aspartase family.</text>
</comment>
<protein>
    <submittedName>
        <fullName evidence="3">Adenylosuccinate lyase family protein</fullName>
    </submittedName>
</protein>
<keyword evidence="4" id="KW-1185">Reference proteome</keyword>
<comment type="caution">
    <text evidence="3">The sequence shown here is derived from an EMBL/GenBank/DDBJ whole genome shotgun (WGS) entry which is preliminary data.</text>
</comment>
<name>A0A4U0QRV6_9RHOB</name>
<dbReference type="SUPFAM" id="SSF48557">
    <property type="entry name" value="L-aspartase-like"/>
    <property type="match status" value="1"/>
</dbReference>
<dbReference type="GO" id="GO:0016829">
    <property type="term" value="F:lyase activity"/>
    <property type="evidence" value="ECO:0007669"/>
    <property type="project" value="UniProtKB-KW"/>
</dbReference>
<gene>
    <name evidence="3" type="ORF">FA740_08970</name>
</gene>
<sequence>MTGPAQNALYAALFGDPQTEALFSAQAELAAMARVEAALAVAQSQLGVIPADAGPAIAAACTALPIDPQDLTQATAQNGVPVPGLIAAIRDRMGRTPHAAHLHWGATSQDIMDSALALRIGPILALWEGRLHAILTRLAGLAADHADLPMAARTYGQAATPTGFGAVVAGWGWPLLDQVQAMPALRDRVLRVSLSGAAGTLSAMGPQGPAVRQAMARALDLGDPERSWHSDRSGPGHLADWIAGLAAALGKLAEDLLLMTQSGIGTVVIAGGGASSTMPQKRNPVGPSAMVALARHAMGLAATFRAAGLHRQQRDGAAWFTEWLTLPPLCIAGGALLRTADDVLERLTPDAGAMARDLQIGQGTIHAEALTFALTEHTALDRATAAARVADLCAQALREGRDLTELARGAWPGPDWPALIRARSLGQAPQEARAFDRAVRAASGGLDQGGS</sequence>
<organism evidence="3 4">
    <name type="scientific">Paracoccus hibiscisoli</name>
    <dbReference type="NCBI Taxonomy" id="2023261"/>
    <lineage>
        <taxon>Bacteria</taxon>
        <taxon>Pseudomonadati</taxon>
        <taxon>Pseudomonadota</taxon>
        <taxon>Alphaproteobacteria</taxon>
        <taxon>Rhodobacterales</taxon>
        <taxon>Paracoccaceae</taxon>
        <taxon>Paracoccus</taxon>
    </lineage>
</organism>
<dbReference type="EMBL" id="SUNH01000011">
    <property type="protein sequence ID" value="TJZ84586.1"/>
    <property type="molecule type" value="Genomic_DNA"/>
</dbReference>
<dbReference type="OrthoDB" id="9768878at2"/>
<dbReference type="PANTHER" id="PTHR43172">
    <property type="entry name" value="ADENYLOSUCCINATE LYASE"/>
    <property type="match status" value="1"/>
</dbReference>
<dbReference type="Gene3D" id="1.10.40.30">
    <property type="entry name" value="Fumarase/aspartase (C-terminal domain)"/>
    <property type="match status" value="1"/>
</dbReference>
<keyword evidence="3" id="KW-0456">Lyase</keyword>
<dbReference type="Pfam" id="PF00206">
    <property type="entry name" value="Lyase_1"/>
    <property type="match status" value="1"/>
</dbReference>
<dbReference type="PANTHER" id="PTHR43172:SF2">
    <property type="entry name" value="ADENYLOSUCCINATE LYASE C-TERMINAL DOMAIN-CONTAINING PROTEIN"/>
    <property type="match status" value="1"/>
</dbReference>
<dbReference type="Proteomes" id="UP000306223">
    <property type="component" value="Unassembled WGS sequence"/>
</dbReference>
<evidence type="ECO:0000313" key="3">
    <source>
        <dbReference type="EMBL" id="TJZ84586.1"/>
    </source>
</evidence>
<evidence type="ECO:0000256" key="1">
    <source>
        <dbReference type="ARBA" id="ARBA00034772"/>
    </source>
</evidence>
<feature type="domain" description="Fumarate lyase N-terminal" evidence="2">
    <location>
        <begin position="32"/>
        <end position="299"/>
    </location>
</feature>
<dbReference type="InterPro" id="IPR000362">
    <property type="entry name" value="Fumarate_lyase_fam"/>
</dbReference>
<proteinExistence type="inferred from homology"/>
<dbReference type="InterPro" id="IPR008948">
    <property type="entry name" value="L-Aspartase-like"/>
</dbReference>
<dbReference type="InterPro" id="IPR022761">
    <property type="entry name" value="Fumarate_lyase_N"/>
</dbReference>
<dbReference type="AlphaFoldDB" id="A0A4U0QRV6"/>
<evidence type="ECO:0000259" key="2">
    <source>
        <dbReference type="Pfam" id="PF00206"/>
    </source>
</evidence>
<dbReference type="PRINTS" id="PR00149">
    <property type="entry name" value="FUMRATELYASE"/>
</dbReference>
<accession>A0A4U0QRV6</accession>